<evidence type="ECO:0000259" key="4">
    <source>
        <dbReference type="Pfam" id="PF00535"/>
    </source>
</evidence>
<evidence type="ECO:0000313" key="5">
    <source>
        <dbReference type="EMBL" id="QRO51716.1"/>
    </source>
</evidence>
<dbReference type="SUPFAM" id="SSF53448">
    <property type="entry name" value="Nucleotide-diphospho-sugar transferases"/>
    <property type="match status" value="1"/>
</dbReference>
<dbReference type="PANTHER" id="PTHR22916">
    <property type="entry name" value="GLYCOSYLTRANSFERASE"/>
    <property type="match status" value="1"/>
</dbReference>
<evidence type="ECO:0000256" key="2">
    <source>
        <dbReference type="ARBA" id="ARBA00022679"/>
    </source>
</evidence>
<keyword evidence="3" id="KW-0472">Membrane</keyword>
<accession>A0ABX7HA47</accession>
<evidence type="ECO:0000256" key="3">
    <source>
        <dbReference type="SAM" id="Phobius"/>
    </source>
</evidence>
<dbReference type="Pfam" id="PF00535">
    <property type="entry name" value="Glycos_transf_2"/>
    <property type="match status" value="1"/>
</dbReference>
<feature type="domain" description="Glycosyltransferase 2-like" evidence="4">
    <location>
        <begin position="4"/>
        <end position="164"/>
    </location>
</feature>
<dbReference type="InterPro" id="IPR001173">
    <property type="entry name" value="Glyco_trans_2-like"/>
</dbReference>
<dbReference type="Gene3D" id="3.90.550.10">
    <property type="entry name" value="Spore Coat Polysaccharide Biosynthesis Protein SpsA, Chain A"/>
    <property type="match status" value="1"/>
</dbReference>
<dbReference type="PANTHER" id="PTHR22916:SF51">
    <property type="entry name" value="GLYCOSYLTRANSFERASE EPSH-RELATED"/>
    <property type="match status" value="1"/>
</dbReference>
<feature type="transmembrane region" description="Helical" evidence="3">
    <location>
        <begin position="281"/>
        <end position="305"/>
    </location>
</feature>
<proteinExistence type="predicted"/>
<evidence type="ECO:0000313" key="6">
    <source>
        <dbReference type="Proteomes" id="UP000654720"/>
    </source>
</evidence>
<sequence length="324" mass="38049">MKLSIIIPVYNVEKFITRCLHSCVSQNLSINEFEIVVVNDGTRDNSMKFVSQFAEEYSNISIINQENKGLSAARNRGLSVAKGDYVWFVDSDDWIENDCLAELVYKLYTENLDALLISAANVSENKIIRRCDRMCYDGTVLTGIDVVYNNILEVCVPFTIYRKEFLFSNNLKFMEGVFHEDTEFTPRAYYKLKRVSICDKIIYYVYQNPNSITRSINPKKSFDLLLVASSLSDYCEFVSGKYVGFISRQIITCVNKALWGAKFMDNDQKRMFRIQIKKNKFLFKYFVQSKFFVFVIEGILCYLFAYRSDCIYHFFYKFFYPRNH</sequence>
<protein>
    <submittedName>
        <fullName evidence="5">Glycosyltransferase</fullName>
    </submittedName>
</protein>
<dbReference type="RefSeq" id="WP_051465810.1">
    <property type="nucleotide sequence ID" value="NZ_CP069450.1"/>
</dbReference>
<reference evidence="5 6" key="1">
    <citation type="submission" date="2021-02" db="EMBL/GenBank/DDBJ databases">
        <title>FDA dAtabase for Regulatory Grade micrObial Sequences (FDA-ARGOS): Supporting development and validation of Infectious Disease Dx tests.</title>
        <authorList>
            <person name="Carlson P."/>
            <person name="Fischbach M."/>
            <person name="Hastie J."/>
            <person name="Bilen M."/>
            <person name="Cheng A."/>
            <person name="Tallon L."/>
            <person name="Sadzewicz L."/>
            <person name="Zhao X."/>
            <person name="Boylan J."/>
            <person name="Ott S."/>
            <person name="Bowen H."/>
            <person name="Vavikolanu K."/>
            <person name="Mehta A."/>
            <person name="Aluvathingal J."/>
            <person name="Nadendla S."/>
            <person name="Yan Y."/>
            <person name="Sichtig H."/>
        </authorList>
    </citation>
    <scope>NUCLEOTIDE SEQUENCE [LARGE SCALE GENOMIC DNA]</scope>
    <source>
        <strain evidence="5 6">FDAARGOS_1229</strain>
    </source>
</reference>
<keyword evidence="1" id="KW-0328">Glycosyltransferase</keyword>
<keyword evidence="3" id="KW-0812">Transmembrane</keyword>
<organism evidence="5 6">
    <name type="scientific">Butyricimonas virosa</name>
    <dbReference type="NCBI Taxonomy" id="544645"/>
    <lineage>
        <taxon>Bacteria</taxon>
        <taxon>Pseudomonadati</taxon>
        <taxon>Bacteroidota</taxon>
        <taxon>Bacteroidia</taxon>
        <taxon>Bacteroidales</taxon>
        <taxon>Odoribacteraceae</taxon>
        <taxon>Butyricimonas</taxon>
    </lineage>
</organism>
<gene>
    <name evidence="5" type="ORF">I6J59_09035</name>
</gene>
<evidence type="ECO:0000256" key="1">
    <source>
        <dbReference type="ARBA" id="ARBA00022676"/>
    </source>
</evidence>
<dbReference type="CDD" id="cd00761">
    <property type="entry name" value="Glyco_tranf_GTA_type"/>
    <property type="match status" value="1"/>
</dbReference>
<dbReference type="EMBL" id="CP069450">
    <property type="protein sequence ID" value="QRO51716.1"/>
    <property type="molecule type" value="Genomic_DNA"/>
</dbReference>
<dbReference type="Proteomes" id="UP000654720">
    <property type="component" value="Chromosome"/>
</dbReference>
<keyword evidence="6" id="KW-1185">Reference proteome</keyword>
<keyword evidence="2" id="KW-0808">Transferase</keyword>
<keyword evidence="3" id="KW-1133">Transmembrane helix</keyword>
<dbReference type="InterPro" id="IPR029044">
    <property type="entry name" value="Nucleotide-diphossugar_trans"/>
</dbReference>
<name>A0ABX7HA47_9BACT</name>
<dbReference type="GeneID" id="93099321"/>